<evidence type="ECO:0000313" key="3">
    <source>
        <dbReference type="Proteomes" id="UP000593575"/>
    </source>
</evidence>
<sequence length="58" mass="6800">MWDSIKEMFSMMVIILVFSLCFNNLLMINKVKNPLLNFLLLIEELSMNFVNCSLSLQI</sequence>
<comment type="caution">
    <text evidence="2">The sequence shown here is derived from an EMBL/GenBank/DDBJ whole genome shotgun (WGS) entry which is preliminary data.</text>
</comment>
<dbReference type="AlphaFoldDB" id="A0A7J9K2K3"/>
<name>A0A7J9K2K3_9ROSI</name>
<proteinExistence type="predicted"/>
<gene>
    <name evidence="2" type="ORF">Goarm_003223</name>
</gene>
<reference evidence="2 3" key="1">
    <citation type="journal article" date="2019" name="Genome Biol. Evol.">
        <title>Insights into the evolution of the New World diploid cottons (Gossypium, subgenus Houzingenia) based on genome sequencing.</title>
        <authorList>
            <person name="Grover C.E."/>
            <person name="Arick M.A. 2nd"/>
            <person name="Thrash A."/>
            <person name="Conover J.L."/>
            <person name="Sanders W.S."/>
            <person name="Peterson D.G."/>
            <person name="Frelichowski J.E."/>
            <person name="Scheffler J.A."/>
            <person name="Scheffler B.E."/>
            <person name="Wendel J.F."/>
        </authorList>
    </citation>
    <scope>NUCLEOTIDE SEQUENCE [LARGE SCALE GENOMIC DNA]</scope>
    <source>
        <strain evidence="2">6</strain>
        <tissue evidence="2">Leaf</tissue>
    </source>
</reference>
<protein>
    <submittedName>
        <fullName evidence="2">Uncharacterized protein</fullName>
    </submittedName>
</protein>
<feature type="transmembrane region" description="Helical" evidence="1">
    <location>
        <begin position="9"/>
        <end position="28"/>
    </location>
</feature>
<keyword evidence="3" id="KW-1185">Reference proteome</keyword>
<organism evidence="2 3">
    <name type="scientific">Gossypium armourianum</name>
    <dbReference type="NCBI Taxonomy" id="34283"/>
    <lineage>
        <taxon>Eukaryota</taxon>
        <taxon>Viridiplantae</taxon>
        <taxon>Streptophyta</taxon>
        <taxon>Embryophyta</taxon>
        <taxon>Tracheophyta</taxon>
        <taxon>Spermatophyta</taxon>
        <taxon>Magnoliopsida</taxon>
        <taxon>eudicotyledons</taxon>
        <taxon>Gunneridae</taxon>
        <taxon>Pentapetalae</taxon>
        <taxon>rosids</taxon>
        <taxon>malvids</taxon>
        <taxon>Malvales</taxon>
        <taxon>Malvaceae</taxon>
        <taxon>Malvoideae</taxon>
        <taxon>Gossypium</taxon>
    </lineage>
</organism>
<accession>A0A7J9K2K3</accession>
<dbReference type="EMBL" id="JABFAE010000011">
    <property type="protein sequence ID" value="MBA0840654.1"/>
    <property type="molecule type" value="Genomic_DNA"/>
</dbReference>
<evidence type="ECO:0000313" key="2">
    <source>
        <dbReference type="EMBL" id="MBA0840654.1"/>
    </source>
</evidence>
<keyword evidence="1" id="KW-0472">Membrane</keyword>
<keyword evidence="1" id="KW-1133">Transmembrane helix</keyword>
<dbReference type="Proteomes" id="UP000593575">
    <property type="component" value="Unassembled WGS sequence"/>
</dbReference>
<keyword evidence="1" id="KW-0812">Transmembrane</keyword>
<evidence type="ECO:0000256" key="1">
    <source>
        <dbReference type="SAM" id="Phobius"/>
    </source>
</evidence>